<dbReference type="EMBL" id="JBHSFK010000050">
    <property type="protein sequence ID" value="MFC4507007.1"/>
    <property type="molecule type" value="Genomic_DNA"/>
</dbReference>
<sequence length="132" mass="14484">MAGNLAPTPEFPEKGHYDYGVKSGVNTTRRGRLRFEEGVATDTDIPQEFGKGVMQGYRTAPGRNNHNLNVFEKPAAETMRERAHVGSAAWPEAPEFLGGFAHGAGHGAEQRFEMVVRDGGHQERPNYAKTSD</sequence>
<name>A0ABV9B4H7_9ACTN</name>
<dbReference type="RefSeq" id="WP_381177393.1">
    <property type="nucleotide sequence ID" value="NZ_JBHSFK010000050.1"/>
</dbReference>
<evidence type="ECO:0000313" key="2">
    <source>
        <dbReference type="Proteomes" id="UP001595839"/>
    </source>
</evidence>
<dbReference type="Proteomes" id="UP001595839">
    <property type="component" value="Unassembled WGS sequence"/>
</dbReference>
<evidence type="ECO:0000313" key="1">
    <source>
        <dbReference type="EMBL" id="MFC4507007.1"/>
    </source>
</evidence>
<organism evidence="1 2">
    <name type="scientific">Streptomyces vulcanius</name>
    <dbReference type="NCBI Taxonomy" id="1441876"/>
    <lineage>
        <taxon>Bacteria</taxon>
        <taxon>Bacillati</taxon>
        <taxon>Actinomycetota</taxon>
        <taxon>Actinomycetes</taxon>
        <taxon>Kitasatosporales</taxon>
        <taxon>Streptomycetaceae</taxon>
        <taxon>Streptomyces</taxon>
    </lineage>
</organism>
<protein>
    <submittedName>
        <fullName evidence="1">Uncharacterized protein</fullName>
    </submittedName>
</protein>
<accession>A0ABV9B4H7</accession>
<gene>
    <name evidence="1" type="ORF">ACFPIH_47505</name>
</gene>
<proteinExistence type="predicted"/>
<keyword evidence="2" id="KW-1185">Reference proteome</keyword>
<reference evidence="2" key="1">
    <citation type="journal article" date="2019" name="Int. J. Syst. Evol. Microbiol.">
        <title>The Global Catalogue of Microorganisms (GCM) 10K type strain sequencing project: providing services to taxonomists for standard genome sequencing and annotation.</title>
        <authorList>
            <consortium name="The Broad Institute Genomics Platform"/>
            <consortium name="The Broad Institute Genome Sequencing Center for Infectious Disease"/>
            <person name="Wu L."/>
            <person name="Ma J."/>
        </authorList>
    </citation>
    <scope>NUCLEOTIDE SEQUENCE [LARGE SCALE GENOMIC DNA]</scope>
    <source>
        <strain evidence="2">CGMCC 4.7177</strain>
    </source>
</reference>
<comment type="caution">
    <text evidence="1">The sequence shown here is derived from an EMBL/GenBank/DDBJ whole genome shotgun (WGS) entry which is preliminary data.</text>
</comment>